<dbReference type="VEuPathDB" id="VectorBase:BGLB038969"/>
<accession>A0A2C9M5Z8</accession>
<evidence type="ECO:0000313" key="2">
    <source>
        <dbReference type="EnsemblMetazoa" id="BGLB038969-PA"/>
    </source>
</evidence>
<sequence>MDLIVASRSNQSHNSQHKKFGVEIRRDEKDFLKALLLPGNIVQVHGPPMVGKSMLVDQVISEIQSELGSTCKVHQYCVECKNITCLEDILERTLESMGIAPASVLPATMEATLTAIVSVLRSHSSCQHIVIFQKCQALRLSGNERKFLQLVASLAYLNVSGNGKVTVVFTSYVDFLIQGANVKHVYVGMLVDPHDIEALLRHYSQEVEDLSECVIFCKRYLGIPEGIIRIAEEYLLSNSNSPSEQYLEEILNTDLELVHLMFTKRLEDVFSWLDEQDLLPTMRSLQQM</sequence>
<dbReference type="EnsemblMetazoa" id="BGLB038969-RA">
    <property type="protein sequence ID" value="BGLB038969-PA"/>
    <property type="gene ID" value="BGLB038969"/>
</dbReference>
<dbReference type="Pfam" id="PF13401">
    <property type="entry name" value="AAA_22"/>
    <property type="match status" value="1"/>
</dbReference>
<dbReference type="InterPro" id="IPR027417">
    <property type="entry name" value="P-loop_NTPase"/>
</dbReference>
<dbReference type="GO" id="GO:0016887">
    <property type="term" value="F:ATP hydrolysis activity"/>
    <property type="evidence" value="ECO:0007669"/>
    <property type="project" value="InterPro"/>
</dbReference>
<reference evidence="2" key="1">
    <citation type="submission" date="2020-05" db="UniProtKB">
        <authorList>
            <consortium name="EnsemblMetazoa"/>
        </authorList>
    </citation>
    <scope>IDENTIFICATION</scope>
    <source>
        <strain evidence="2">BB02</strain>
    </source>
</reference>
<dbReference type="Gene3D" id="3.40.50.300">
    <property type="entry name" value="P-loop containing nucleotide triphosphate hydrolases"/>
    <property type="match status" value="1"/>
</dbReference>
<dbReference type="InterPro" id="IPR049945">
    <property type="entry name" value="AAA_22"/>
</dbReference>
<feature type="domain" description="ORC1/DEAH AAA+ ATPase" evidence="1">
    <location>
        <begin position="41"/>
        <end position="168"/>
    </location>
</feature>
<dbReference type="Proteomes" id="UP000076420">
    <property type="component" value="Unassembled WGS sequence"/>
</dbReference>
<name>A0A2C9M5Z8_BIOGL</name>
<evidence type="ECO:0000313" key="3">
    <source>
        <dbReference type="Proteomes" id="UP000076420"/>
    </source>
</evidence>
<dbReference type="AlphaFoldDB" id="A0A2C9M5Z8"/>
<organism evidence="2 3">
    <name type="scientific">Biomphalaria glabrata</name>
    <name type="common">Bloodfluke planorb</name>
    <name type="synonym">Freshwater snail</name>
    <dbReference type="NCBI Taxonomy" id="6526"/>
    <lineage>
        <taxon>Eukaryota</taxon>
        <taxon>Metazoa</taxon>
        <taxon>Spiralia</taxon>
        <taxon>Lophotrochozoa</taxon>
        <taxon>Mollusca</taxon>
        <taxon>Gastropoda</taxon>
        <taxon>Heterobranchia</taxon>
        <taxon>Euthyneura</taxon>
        <taxon>Panpulmonata</taxon>
        <taxon>Hygrophila</taxon>
        <taxon>Lymnaeoidea</taxon>
        <taxon>Planorbidae</taxon>
        <taxon>Biomphalaria</taxon>
    </lineage>
</organism>
<dbReference type="KEGG" id="bgt:106076300"/>
<gene>
    <name evidence="2" type="primary">106076300</name>
</gene>
<evidence type="ECO:0000259" key="1">
    <source>
        <dbReference type="Pfam" id="PF13401"/>
    </source>
</evidence>
<dbReference type="VEuPathDB" id="VectorBase:BGLAX_045786"/>
<proteinExistence type="predicted"/>
<protein>
    <recommendedName>
        <fullName evidence="1">ORC1/DEAH AAA+ ATPase domain-containing protein</fullName>
    </recommendedName>
</protein>
<dbReference type="SUPFAM" id="SSF52540">
    <property type="entry name" value="P-loop containing nucleoside triphosphate hydrolases"/>
    <property type="match status" value="1"/>
</dbReference>